<sequence>MPRGVNKIGWRRIVLGFGPSWFVVTMGTGIVAILLAMLPFQAKWLYYLSIIVFLLNVVLFVLAAIVTIMRYALYPRSWSLMMHNPVDPLYLATCPIGFATLIEMWVFICVPAWGYWATTLAWVLWMIDTAVSVVTTLSITFLLLCETHTNSLDQVTAVQIIPIAATVVAAGVGAEISADLSNITYRRGTIIACYLPPKQLAMSCFLTLGPVGFGGFVIMYLGKVSLTAFDATNSFHPLAGEVAYVMGLIVALGLWGFSLLWLVIAFATIFRAYPIPFNMSWWSTTFPFGVFCINTIQIGKELESMFFKVFGTIFSVVVILFWMVTSAGTLREVWRGKVFHVPYLDELMLEGEESYRDTEHRAS</sequence>
<keyword evidence="5 8" id="KW-0812">Transmembrane</keyword>
<organism evidence="9 10">
    <name type="scientific">Aspergillus steynii IBT 23096</name>
    <dbReference type="NCBI Taxonomy" id="1392250"/>
    <lineage>
        <taxon>Eukaryota</taxon>
        <taxon>Fungi</taxon>
        <taxon>Dikarya</taxon>
        <taxon>Ascomycota</taxon>
        <taxon>Pezizomycotina</taxon>
        <taxon>Eurotiomycetes</taxon>
        <taxon>Eurotiomycetidae</taxon>
        <taxon>Eurotiales</taxon>
        <taxon>Aspergillaceae</taxon>
        <taxon>Aspergillus</taxon>
        <taxon>Aspergillus subgen. Circumdati</taxon>
    </lineage>
</organism>
<accession>A0A2I2G7E3</accession>
<evidence type="ECO:0000256" key="7">
    <source>
        <dbReference type="ARBA" id="ARBA00023136"/>
    </source>
</evidence>
<name>A0A2I2G7E3_9EURO</name>
<comment type="subcellular location">
    <subcellularLocation>
        <location evidence="1">Cell membrane</location>
        <topology evidence="1">Multi-pass membrane protein</topology>
    </subcellularLocation>
</comment>
<feature type="transmembrane region" description="Helical" evidence="8">
    <location>
        <begin position="281"/>
        <end position="299"/>
    </location>
</feature>
<dbReference type="RefSeq" id="XP_024704111.1">
    <property type="nucleotide sequence ID" value="XM_024852246.1"/>
</dbReference>
<evidence type="ECO:0000256" key="5">
    <source>
        <dbReference type="ARBA" id="ARBA00022692"/>
    </source>
</evidence>
<feature type="transmembrane region" description="Helical" evidence="8">
    <location>
        <begin position="200"/>
        <end position="222"/>
    </location>
</feature>
<keyword evidence="7 8" id="KW-0472">Membrane</keyword>
<gene>
    <name evidence="9" type="ORF">P170DRAFT_464414</name>
</gene>
<dbReference type="Proteomes" id="UP000234275">
    <property type="component" value="Unassembled WGS sequence"/>
</dbReference>
<dbReference type="Gene3D" id="1.50.10.150">
    <property type="entry name" value="Voltage-dependent anion channel"/>
    <property type="match status" value="1"/>
</dbReference>
<keyword evidence="4" id="KW-1003">Cell membrane</keyword>
<dbReference type="PANTHER" id="PTHR31686">
    <property type="match status" value="1"/>
</dbReference>
<comment type="caution">
    <text evidence="9">The sequence shown here is derived from an EMBL/GenBank/DDBJ whole genome shotgun (WGS) entry which is preliminary data.</text>
</comment>
<evidence type="ECO:0000256" key="4">
    <source>
        <dbReference type="ARBA" id="ARBA00022475"/>
    </source>
</evidence>
<evidence type="ECO:0000313" key="10">
    <source>
        <dbReference type="Proteomes" id="UP000234275"/>
    </source>
</evidence>
<dbReference type="InterPro" id="IPR051629">
    <property type="entry name" value="Sulfite_efflux_TDT"/>
</dbReference>
<keyword evidence="3" id="KW-0813">Transport</keyword>
<feature type="transmembrane region" description="Helical" evidence="8">
    <location>
        <begin position="44"/>
        <end position="68"/>
    </location>
</feature>
<dbReference type="GeneID" id="36559944"/>
<reference evidence="9 10" key="1">
    <citation type="submission" date="2016-12" db="EMBL/GenBank/DDBJ databases">
        <title>The genomes of Aspergillus section Nigri reveals drivers in fungal speciation.</title>
        <authorList>
            <consortium name="DOE Joint Genome Institute"/>
            <person name="Vesth T.C."/>
            <person name="Nybo J."/>
            <person name="Theobald S."/>
            <person name="Brandl J."/>
            <person name="Frisvad J.C."/>
            <person name="Nielsen K.F."/>
            <person name="Lyhne E.K."/>
            <person name="Kogle M.E."/>
            <person name="Kuo A."/>
            <person name="Riley R."/>
            <person name="Clum A."/>
            <person name="Nolan M."/>
            <person name="Lipzen A."/>
            <person name="Salamov A."/>
            <person name="Henrissat B."/>
            <person name="Wiebenga A."/>
            <person name="De Vries R.P."/>
            <person name="Grigoriev I.V."/>
            <person name="Mortensen U.H."/>
            <person name="Andersen M.R."/>
            <person name="Baker S.E."/>
        </authorList>
    </citation>
    <scope>NUCLEOTIDE SEQUENCE [LARGE SCALE GENOMIC DNA]</scope>
    <source>
        <strain evidence="9 10">IBT 23096</strain>
    </source>
</reference>
<dbReference type="VEuPathDB" id="FungiDB:P170DRAFT_464414"/>
<dbReference type="PANTHER" id="PTHR31686:SF2">
    <property type="entry name" value="C4-DICARBOXYLATE TRANSPORTER_MALIC ACID TRANSPORT PROTEIN"/>
    <property type="match status" value="1"/>
</dbReference>
<evidence type="ECO:0008006" key="11">
    <source>
        <dbReference type="Google" id="ProtNLM"/>
    </source>
</evidence>
<evidence type="ECO:0000256" key="2">
    <source>
        <dbReference type="ARBA" id="ARBA00008566"/>
    </source>
</evidence>
<dbReference type="Pfam" id="PF03595">
    <property type="entry name" value="SLAC1"/>
    <property type="match status" value="1"/>
</dbReference>
<keyword evidence="10" id="KW-1185">Reference proteome</keyword>
<evidence type="ECO:0000256" key="8">
    <source>
        <dbReference type="SAM" id="Phobius"/>
    </source>
</evidence>
<dbReference type="GO" id="GO:0000319">
    <property type="term" value="F:sulfite transmembrane transporter activity"/>
    <property type="evidence" value="ECO:0007669"/>
    <property type="project" value="TreeGrafter"/>
</dbReference>
<dbReference type="EMBL" id="MSFO01000004">
    <property type="protein sequence ID" value="PLB48809.1"/>
    <property type="molecule type" value="Genomic_DNA"/>
</dbReference>
<feature type="transmembrane region" description="Helical" evidence="8">
    <location>
        <begin position="89"/>
        <end position="116"/>
    </location>
</feature>
<protein>
    <recommendedName>
        <fullName evidence="11">C4-dicarboxylate transporter/malic acid transport protein</fullName>
    </recommendedName>
</protein>
<evidence type="ECO:0000256" key="1">
    <source>
        <dbReference type="ARBA" id="ARBA00004651"/>
    </source>
</evidence>
<dbReference type="AlphaFoldDB" id="A0A2I2G7E3"/>
<evidence type="ECO:0000313" key="9">
    <source>
        <dbReference type="EMBL" id="PLB48809.1"/>
    </source>
</evidence>
<feature type="transmembrane region" description="Helical" evidence="8">
    <location>
        <begin position="242"/>
        <end position="269"/>
    </location>
</feature>
<evidence type="ECO:0000256" key="3">
    <source>
        <dbReference type="ARBA" id="ARBA00022448"/>
    </source>
</evidence>
<dbReference type="CDD" id="cd09318">
    <property type="entry name" value="TDT_SSU1"/>
    <property type="match status" value="1"/>
</dbReference>
<dbReference type="GO" id="GO:0005886">
    <property type="term" value="C:plasma membrane"/>
    <property type="evidence" value="ECO:0007669"/>
    <property type="project" value="UniProtKB-SubCell"/>
</dbReference>
<keyword evidence="6 8" id="KW-1133">Transmembrane helix</keyword>
<dbReference type="InterPro" id="IPR004695">
    <property type="entry name" value="SLAC1/Mae1/Ssu1/TehA"/>
</dbReference>
<evidence type="ECO:0000256" key="6">
    <source>
        <dbReference type="ARBA" id="ARBA00022989"/>
    </source>
</evidence>
<feature type="transmembrane region" description="Helical" evidence="8">
    <location>
        <begin position="122"/>
        <end position="144"/>
    </location>
</feature>
<dbReference type="InterPro" id="IPR038665">
    <property type="entry name" value="Voltage-dep_anion_channel_sf"/>
</dbReference>
<feature type="transmembrane region" description="Helical" evidence="8">
    <location>
        <begin position="12"/>
        <end position="38"/>
    </location>
</feature>
<comment type="similarity">
    <text evidence="2">Belongs to the tellurite-resistance/dicarboxylate transporter (TDT) family.</text>
</comment>
<proteinExistence type="inferred from homology"/>
<feature type="transmembrane region" description="Helical" evidence="8">
    <location>
        <begin position="305"/>
        <end position="325"/>
    </location>
</feature>
<dbReference type="OrthoDB" id="1099at2759"/>